<keyword evidence="1" id="KW-0472">Membrane</keyword>
<evidence type="ECO:0000256" key="1">
    <source>
        <dbReference type="SAM" id="Phobius"/>
    </source>
</evidence>
<dbReference type="Proteomes" id="UP000054618">
    <property type="component" value="Unassembled WGS sequence"/>
</dbReference>
<sequence>MEYQKLNPLALAITTSMLAGIATFCAGLLAFWMYTGKPLVAMFGSMYITIIPTITNVCIGTALIIVAGFLAAYIFSCVYNLVLDFL</sequence>
<comment type="caution">
    <text evidence="2">The sequence shown here is derived from an EMBL/GenBank/DDBJ whole genome shotgun (WGS) entry which is preliminary data.</text>
</comment>
<dbReference type="EMBL" id="LNYS01000002">
    <property type="protein sequence ID" value="KTD52637.1"/>
    <property type="molecule type" value="Genomic_DNA"/>
</dbReference>
<dbReference type="PATRIC" id="fig|45073.5.peg.95"/>
<name>A0A0W0Y6R5_9GAMM</name>
<dbReference type="Proteomes" id="UP000249458">
    <property type="component" value="Unassembled WGS sequence"/>
</dbReference>
<accession>A0A0W0Y6R5</accession>
<reference evidence="3 5" key="2">
    <citation type="submission" date="2017-02" db="EMBL/GenBank/DDBJ databases">
        <title>Legionella quilivanii strain from human: case report and whole genome sequencing analysis.</title>
        <authorList>
            <person name="Lalancette C."/>
            <person name="Leduc J.-M."/>
            <person name="Levesque S."/>
            <person name="Fournier E."/>
            <person name="Saoud J."/>
            <person name="Faucher S.P."/>
            <person name="Bernard K."/>
            <person name="Martineau C."/>
            <person name="Longtin J."/>
        </authorList>
    </citation>
    <scope>NUCLEOTIDE SEQUENCE [LARGE SCALE GENOMIC DNA]</scope>
    <source>
        <strain evidence="3 5">ID143958</strain>
    </source>
</reference>
<evidence type="ECO:0000313" key="5">
    <source>
        <dbReference type="Proteomes" id="UP000249458"/>
    </source>
</evidence>
<feature type="transmembrane region" description="Helical" evidence="1">
    <location>
        <begin position="54"/>
        <end position="82"/>
    </location>
</feature>
<dbReference type="EMBL" id="MVJN01000004">
    <property type="protein sequence ID" value="RAP37009.1"/>
    <property type="molecule type" value="Genomic_DNA"/>
</dbReference>
<protein>
    <submittedName>
        <fullName evidence="2">Uncharacterized protein</fullName>
    </submittedName>
</protein>
<reference evidence="2 4" key="1">
    <citation type="submission" date="2015-11" db="EMBL/GenBank/DDBJ databases">
        <title>Genomic analysis of 38 Legionella species identifies large and diverse effector repertoires.</title>
        <authorList>
            <person name="Burstein D."/>
            <person name="Amaro F."/>
            <person name="Zusman T."/>
            <person name="Lifshitz Z."/>
            <person name="Cohen O."/>
            <person name="Gilbert J.A."/>
            <person name="Pupko T."/>
            <person name="Shuman H.A."/>
            <person name="Segal G."/>
        </authorList>
    </citation>
    <scope>NUCLEOTIDE SEQUENCE [LARGE SCALE GENOMIC DNA]</scope>
    <source>
        <strain evidence="2 4">CDC#1442-AUS-E</strain>
    </source>
</reference>
<evidence type="ECO:0000313" key="3">
    <source>
        <dbReference type="EMBL" id="RAP37009.1"/>
    </source>
</evidence>
<keyword evidence="1" id="KW-0812">Transmembrane</keyword>
<dbReference type="AlphaFoldDB" id="A0A0W0Y6R5"/>
<proteinExistence type="predicted"/>
<dbReference type="RefSeq" id="WP_058506229.1">
    <property type="nucleotide sequence ID" value="NZ_CAAAIK010000018.1"/>
</dbReference>
<evidence type="ECO:0000313" key="4">
    <source>
        <dbReference type="Proteomes" id="UP000054618"/>
    </source>
</evidence>
<gene>
    <name evidence="3" type="ORF">B1207_06150</name>
    <name evidence="2" type="ORF">Lqui_0090</name>
</gene>
<keyword evidence="4" id="KW-1185">Reference proteome</keyword>
<dbReference type="OrthoDB" id="5643799at2"/>
<organism evidence="2 4">
    <name type="scientific">Legionella quinlivanii</name>
    <dbReference type="NCBI Taxonomy" id="45073"/>
    <lineage>
        <taxon>Bacteria</taxon>
        <taxon>Pseudomonadati</taxon>
        <taxon>Pseudomonadota</taxon>
        <taxon>Gammaproteobacteria</taxon>
        <taxon>Legionellales</taxon>
        <taxon>Legionellaceae</taxon>
        <taxon>Legionella</taxon>
    </lineage>
</organism>
<feature type="transmembrane region" description="Helical" evidence="1">
    <location>
        <begin position="9"/>
        <end position="34"/>
    </location>
</feature>
<evidence type="ECO:0000313" key="2">
    <source>
        <dbReference type="EMBL" id="KTD52637.1"/>
    </source>
</evidence>
<keyword evidence="1" id="KW-1133">Transmembrane helix</keyword>